<accession>A0A8C3GYX1</accession>
<proteinExistence type="predicted"/>
<accession>A0A8U7MII5</accession>
<dbReference type="Proteomes" id="UP000694553">
    <property type="component" value="Unassembled WGS sequence"/>
</dbReference>
<dbReference type="Ensembl" id="ENSCMUT00000017220.2">
    <property type="protein sequence ID" value="ENSCMUP00000016035.2"/>
    <property type="gene ID" value="ENSCMUG00000009957.2"/>
</dbReference>
<sequence length="99" mass="10964">MQDDAEHGLFFQSFQGRCPMPGSMLAQNLCSKGRKESSGGLTLPPGTLVLEMAIGLSVWLKLRRSPDPPAKCLEELQRSCLIAQLPKEEHVLCEVSYFD</sequence>
<reference evidence="2" key="1">
    <citation type="submission" date="2019-10" db="EMBL/GenBank/DDBJ databases">
        <title>Corvus moneduloides (New Caledonian crow) genome, bCorMon1, primary haplotype.</title>
        <authorList>
            <person name="Rutz C."/>
            <person name="Fungtammasan C."/>
            <person name="Mountcastle J."/>
            <person name="Formenti G."/>
            <person name="Chow W."/>
            <person name="Howe K."/>
            <person name="Steele M.P."/>
            <person name="Fernandes J."/>
            <person name="Gilbert M.T.P."/>
            <person name="Fedrigo O."/>
            <person name="Jarvis E.D."/>
            <person name="Gemmell N."/>
        </authorList>
    </citation>
    <scope>NUCLEOTIDE SEQUENCE [LARGE SCALE GENOMIC DNA]</scope>
</reference>
<dbReference type="AlphaFoldDB" id="A0A8C3GYX1"/>
<name>A0A8C3GYX1_CORMO</name>
<reference evidence="1" key="3">
    <citation type="submission" date="2025-09" db="UniProtKB">
        <authorList>
            <consortium name="Ensembl"/>
        </authorList>
    </citation>
    <scope>IDENTIFICATION</scope>
</reference>
<protein>
    <submittedName>
        <fullName evidence="1">Uncharacterized protein</fullName>
    </submittedName>
</protein>
<reference evidence="1" key="2">
    <citation type="submission" date="2025-08" db="UniProtKB">
        <authorList>
            <consortium name="Ensembl"/>
        </authorList>
    </citation>
    <scope>IDENTIFICATION</scope>
</reference>
<keyword evidence="2" id="KW-1185">Reference proteome</keyword>
<evidence type="ECO:0000313" key="1">
    <source>
        <dbReference type="Ensembl" id="ENSCMUP00000016035.2"/>
    </source>
</evidence>
<evidence type="ECO:0000313" key="2">
    <source>
        <dbReference type="Proteomes" id="UP000694553"/>
    </source>
</evidence>
<organism evidence="1 2">
    <name type="scientific">Corvus moneduloides</name>
    <name type="common">New Caledonian crow</name>
    <dbReference type="NCBI Taxonomy" id="1196302"/>
    <lineage>
        <taxon>Eukaryota</taxon>
        <taxon>Metazoa</taxon>
        <taxon>Chordata</taxon>
        <taxon>Craniata</taxon>
        <taxon>Vertebrata</taxon>
        <taxon>Euteleostomi</taxon>
        <taxon>Archelosauria</taxon>
        <taxon>Archosauria</taxon>
        <taxon>Dinosauria</taxon>
        <taxon>Saurischia</taxon>
        <taxon>Theropoda</taxon>
        <taxon>Coelurosauria</taxon>
        <taxon>Aves</taxon>
        <taxon>Neognathae</taxon>
        <taxon>Neoaves</taxon>
        <taxon>Telluraves</taxon>
        <taxon>Australaves</taxon>
        <taxon>Passeriformes</taxon>
        <taxon>Corvoidea</taxon>
        <taxon>Corvidae</taxon>
        <taxon>Corvus</taxon>
    </lineage>
</organism>